<dbReference type="InterPro" id="IPR041490">
    <property type="entry name" value="KstR2_TetR_C"/>
</dbReference>
<keyword evidence="1" id="KW-0805">Transcription regulation</keyword>
<keyword evidence="3" id="KW-0804">Transcription</keyword>
<evidence type="ECO:0000313" key="5">
    <source>
        <dbReference type="EMBL" id="AGF93390.1"/>
    </source>
</evidence>
<dbReference type="PROSITE" id="PS01081">
    <property type="entry name" value="HTH_TETR_1"/>
    <property type="match status" value="1"/>
</dbReference>
<organism evidence="5">
    <name type="scientific">uncultured organism</name>
    <dbReference type="NCBI Taxonomy" id="155900"/>
    <lineage>
        <taxon>unclassified sequences</taxon>
        <taxon>environmental samples</taxon>
    </lineage>
</organism>
<keyword evidence="2" id="KW-0238">DNA-binding</keyword>
<dbReference type="Gene3D" id="1.10.357.10">
    <property type="entry name" value="Tetracycline Repressor, domain 2"/>
    <property type="match status" value="1"/>
</dbReference>
<dbReference type="PANTHER" id="PTHR30328">
    <property type="entry name" value="TRANSCRIPTIONAL REPRESSOR"/>
    <property type="match status" value="1"/>
</dbReference>
<dbReference type="Pfam" id="PF00440">
    <property type="entry name" value="TetR_N"/>
    <property type="match status" value="1"/>
</dbReference>
<protein>
    <submittedName>
        <fullName evidence="5">Transcriptional regulator, TetR family</fullName>
    </submittedName>
</protein>
<sequence length="187" mass="21462">MSNYKQDIIDVAVDLFAEHGYHGTSMNMIAREAGVSKGGLYWYFCSKKDLYSSIIEMPFKDYIKFIKKVEKKETSPKEKIKSIISFRVNYIKNNQGLSRMIVNELGNLEILKEKIFKYKKQNEDIMTGIFKEGVKEGQFKIKDTYVSVMSFTSIINSIASNPEILSEKTTEELIEAVTYQVFQGIGS</sequence>
<dbReference type="PANTHER" id="PTHR30328:SF54">
    <property type="entry name" value="HTH-TYPE TRANSCRIPTIONAL REPRESSOR SCO4008"/>
    <property type="match status" value="1"/>
</dbReference>
<dbReference type="InterPro" id="IPR036271">
    <property type="entry name" value="Tet_transcr_reg_TetR-rel_C_sf"/>
</dbReference>
<dbReference type="SUPFAM" id="SSF48498">
    <property type="entry name" value="Tetracyclin repressor-like, C-terminal domain"/>
    <property type="match status" value="1"/>
</dbReference>
<evidence type="ECO:0000256" key="3">
    <source>
        <dbReference type="ARBA" id="ARBA00023163"/>
    </source>
</evidence>
<dbReference type="PRINTS" id="PR00455">
    <property type="entry name" value="HTHTETR"/>
</dbReference>
<dbReference type="PROSITE" id="PS50977">
    <property type="entry name" value="HTH_TETR_2"/>
    <property type="match status" value="1"/>
</dbReference>
<evidence type="ECO:0000259" key="4">
    <source>
        <dbReference type="PROSITE" id="PS50977"/>
    </source>
</evidence>
<dbReference type="InterPro" id="IPR001647">
    <property type="entry name" value="HTH_TetR"/>
</dbReference>
<proteinExistence type="predicted"/>
<feature type="domain" description="HTH tetR-type" evidence="4">
    <location>
        <begin position="2"/>
        <end position="62"/>
    </location>
</feature>
<evidence type="ECO:0000256" key="1">
    <source>
        <dbReference type="ARBA" id="ARBA00023015"/>
    </source>
</evidence>
<dbReference type="FunFam" id="1.10.10.60:FF:000141">
    <property type="entry name" value="TetR family transcriptional regulator"/>
    <property type="match status" value="1"/>
</dbReference>
<dbReference type="AlphaFoldDB" id="M1PQE8"/>
<dbReference type="Gene3D" id="1.10.10.60">
    <property type="entry name" value="Homeodomain-like"/>
    <property type="match status" value="1"/>
</dbReference>
<dbReference type="InterPro" id="IPR023772">
    <property type="entry name" value="DNA-bd_HTH_TetR-type_CS"/>
</dbReference>
<gene>
    <name evidence="5" type="ORF">FLSS-24_0021</name>
</gene>
<dbReference type="InterPro" id="IPR050109">
    <property type="entry name" value="HTH-type_TetR-like_transc_reg"/>
</dbReference>
<name>M1PQE8_9ZZZZ</name>
<dbReference type="EMBL" id="JX684090">
    <property type="protein sequence ID" value="AGF93390.1"/>
    <property type="molecule type" value="Genomic_DNA"/>
</dbReference>
<evidence type="ECO:0000256" key="2">
    <source>
        <dbReference type="ARBA" id="ARBA00023125"/>
    </source>
</evidence>
<accession>M1PQE8</accession>
<reference evidence="5" key="1">
    <citation type="journal article" date="2013" name="Syst. Appl. Microbiol.">
        <title>New insights into the archaeal diversity of a hypersaline microbial mat obtained by a metagenomic approach.</title>
        <authorList>
            <person name="Lopez-Lopez A."/>
            <person name="Richter M."/>
            <person name="Pena A."/>
            <person name="Tamames J."/>
            <person name="Rossello-Mora R."/>
        </authorList>
    </citation>
    <scope>NUCLEOTIDE SEQUENCE</scope>
</reference>
<dbReference type="SUPFAM" id="SSF46689">
    <property type="entry name" value="Homeodomain-like"/>
    <property type="match status" value="1"/>
</dbReference>
<dbReference type="InterPro" id="IPR009057">
    <property type="entry name" value="Homeodomain-like_sf"/>
</dbReference>
<dbReference type="Pfam" id="PF17932">
    <property type="entry name" value="TetR_C_24"/>
    <property type="match status" value="1"/>
</dbReference>
<dbReference type="GO" id="GO:0003677">
    <property type="term" value="F:DNA binding"/>
    <property type="evidence" value="ECO:0007669"/>
    <property type="project" value="UniProtKB-KW"/>
</dbReference>